<dbReference type="EMBL" id="JACXYU010000013">
    <property type="protein sequence ID" value="MBD3934080.1"/>
    <property type="molecule type" value="Genomic_DNA"/>
</dbReference>
<evidence type="ECO:0000313" key="2">
    <source>
        <dbReference type="Proteomes" id="UP000632289"/>
    </source>
</evidence>
<comment type="caution">
    <text evidence="1">The sequence shown here is derived from an EMBL/GenBank/DDBJ whole genome shotgun (WGS) entry which is preliminary data.</text>
</comment>
<evidence type="ECO:0000313" key="1">
    <source>
        <dbReference type="EMBL" id="MBD3934080.1"/>
    </source>
</evidence>
<protein>
    <submittedName>
        <fullName evidence="1">Uncharacterized protein</fullName>
    </submittedName>
</protein>
<dbReference type="AlphaFoldDB" id="A0A927IEM7"/>
<keyword evidence="2" id="KW-1185">Reference proteome</keyword>
<gene>
    <name evidence="1" type="ORF">IF129_21275</name>
</gene>
<reference evidence="1" key="1">
    <citation type="submission" date="2020-09" db="EMBL/GenBank/DDBJ databases">
        <title>Secondary metabolite and genome analysis of marine Streptomyces chumphonensis KK1-2T.</title>
        <authorList>
            <person name="Phongsopitanun W."/>
            <person name="Kanchanasin P."/>
            <person name="Pittayakhajonwut P."/>
            <person name="Suwanborirux K."/>
            <person name="Tanasupawat S."/>
        </authorList>
    </citation>
    <scope>NUCLEOTIDE SEQUENCE</scope>
    <source>
        <strain evidence="1">KK1-2</strain>
    </source>
</reference>
<organism evidence="1 2">
    <name type="scientific">Streptomyces chumphonensis</name>
    <dbReference type="NCBI Taxonomy" id="1214925"/>
    <lineage>
        <taxon>Bacteria</taxon>
        <taxon>Bacillati</taxon>
        <taxon>Actinomycetota</taxon>
        <taxon>Actinomycetes</taxon>
        <taxon>Kitasatosporales</taxon>
        <taxon>Streptomycetaceae</taxon>
        <taxon>Streptomyces</taxon>
    </lineage>
</organism>
<proteinExistence type="predicted"/>
<accession>A0A927IEM7</accession>
<dbReference type="Proteomes" id="UP000632289">
    <property type="component" value="Unassembled WGS sequence"/>
</dbReference>
<dbReference type="RefSeq" id="WP_191211364.1">
    <property type="nucleotide sequence ID" value="NZ_BAABKL010000009.1"/>
</dbReference>
<sequence>MFVSSAAFAKPFEGGEPYPSFQGRTPALRGFYLGYDVGDPTPGDHEIQLIQVLAGGASHDLSPNADLSPIALPDGELHPALQDANAAGEEFFYRVSHSLLRLPGAQRYQVRDVGAVDHVVRPLTIPPSAGDAPVRPRASGDPLLALVGFKMFFTGGRDHELDRVGVWFRGKDLHVAMRDKNGDDTFGYLVDFIAVPRPLAGTNVSTGILRGSARGGRQISIPSPSHTDFLLTGWALNYQSGDHEIRDIGVDRSNDDVTVFYSDKNGDDPFDWRVEWAHVGPMVLAPT</sequence>
<name>A0A927IEM7_9ACTN</name>